<evidence type="ECO:0000256" key="2">
    <source>
        <dbReference type="SAM" id="MobiDB-lite"/>
    </source>
</evidence>
<comment type="similarity">
    <text evidence="1">Belongs to the DnaB/DnaD family.</text>
</comment>
<reference evidence="6" key="1">
    <citation type="submission" date="2016-10" db="EMBL/GenBank/DDBJ databases">
        <authorList>
            <person name="Varghese N."/>
            <person name="Submissions S."/>
        </authorList>
    </citation>
    <scope>NUCLEOTIDE SEQUENCE [LARGE SCALE GENOMIC DNA]</scope>
    <source>
        <strain evidence="6">ATCC 700379</strain>
    </source>
</reference>
<feature type="region of interest" description="Disordered" evidence="2">
    <location>
        <begin position="388"/>
        <end position="447"/>
    </location>
</feature>
<keyword evidence="5" id="KW-0378">Hydrolase</keyword>
<evidence type="ECO:0000259" key="4">
    <source>
        <dbReference type="Pfam" id="PF25888"/>
    </source>
</evidence>
<protein>
    <submittedName>
        <fullName evidence="5">Replicative DNA helicase loader DnaB</fullName>
    </submittedName>
</protein>
<dbReference type="AlphaFoldDB" id="A0A1I2S169"/>
<accession>A0A1I2S169</accession>
<keyword evidence="6" id="KW-1185">Reference proteome</keyword>
<feature type="compositionally biased region" description="Basic and acidic residues" evidence="2">
    <location>
        <begin position="388"/>
        <end position="399"/>
    </location>
</feature>
<sequence>MLQSWKEVLPGDHYRVRTNGLLHSFDQRVITCLYQPLIGLEAASMYFTLWQETDDSEDFLTHHHLMGMMNLSLDRILTARKKLEAIGLLQTLKKKEANPGQFVYCLEPPLTPDLFFKDGFLNLFLYRQVGPREYKRLLRLFENKIMNMAGYDDVSAHFDEVFQSMPSAESTDEMKNTSLSGSWSARAEAPKLEFNRHFDFKAMMPYLSDAILTEDALTDDVRFAIDKLAFVYQTEPYDMSRALQSAALHTGTVDIDTLRKEVRDFYLLEHGQDEMPALYERTQPRAEREIVEKEPQTEEERLIAWYEGNSPYQLLQALGQGSKPAAPDLRLVENLMFDTKLNPGVINVLIDYISQVNDHNLNKSFVEKVAAQWARANVRTVRQAMTYAREEQKKRDQTKRAVGSGSANKTRRPRKPGQDEHREVIPEWMKNPKQPKEQSGADDEAVKQRAKWLEDYLNNI</sequence>
<evidence type="ECO:0000256" key="1">
    <source>
        <dbReference type="ARBA" id="ARBA00093462"/>
    </source>
</evidence>
<dbReference type="GO" id="GO:0004386">
    <property type="term" value="F:helicase activity"/>
    <property type="evidence" value="ECO:0007669"/>
    <property type="project" value="UniProtKB-KW"/>
</dbReference>
<dbReference type="Pfam" id="PF07261">
    <property type="entry name" value="DnaB_2"/>
    <property type="match status" value="1"/>
</dbReference>
<dbReference type="Proteomes" id="UP000198752">
    <property type="component" value="Unassembled WGS sequence"/>
</dbReference>
<proteinExistence type="inferred from homology"/>
<dbReference type="EMBL" id="FOOY01000010">
    <property type="protein sequence ID" value="SFG43751.1"/>
    <property type="molecule type" value="Genomic_DNA"/>
</dbReference>
<dbReference type="OrthoDB" id="2082007at2"/>
<dbReference type="RefSeq" id="WP_093672119.1">
    <property type="nucleotide sequence ID" value="NZ_FOOY01000010.1"/>
</dbReference>
<organism evidence="5 6">
    <name type="scientific">Sporolactobacillus nakayamae</name>
    <dbReference type="NCBI Taxonomy" id="269670"/>
    <lineage>
        <taxon>Bacteria</taxon>
        <taxon>Bacillati</taxon>
        <taxon>Bacillota</taxon>
        <taxon>Bacilli</taxon>
        <taxon>Bacillales</taxon>
        <taxon>Sporolactobacillaceae</taxon>
        <taxon>Sporolactobacillus</taxon>
    </lineage>
</organism>
<keyword evidence="5" id="KW-0547">Nucleotide-binding</keyword>
<evidence type="ECO:0000313" key="6">
    <source>
        <dbReference type="Proteomes" id="UP000198752"/>
    </source>
</evidence>
<keyword evidence="5" id="KW-0067">ATP-binding</keyword>
<dbReference type="InterPro" id="IPR006343">
    <property type="entry name" value="DnaB/C_C"/>
</dbReference>
<feature type="domain" description="DnaB/C C-terminal" evidence="3">
    <location>
        <begin position="329"/>
        <end position="387"/>
    </location>
</feature>
<keyword evidence="5" id="KW-0347">Helicase</keyword>
<feature type="domain" description="Replicative helicase loading/DNA remodeling protein DnaB N-terminal winged helix" evidence="4">
    <location>
        <begin position="10"/>
        <end position="261"/>
    </location>
</feature>
<dbReference type="Pfam" id="PF25888">
    <property type="entry name" value="WHD_DnaB"/>
    <property type="match status" value="1"/>
</dbReference>
<evidence type="ECO:0000259" key="3">
    <source>
        <dbReference type="Pfam" id="PF07261"/>
    </source>
</evidence>
<feature type="compositionally biased region" description="Basic and acidic residues" evidence="2">
    <location>
        <begin position="416"/>
        <end position="425"/>
    </location>
</feature>
<dbReference type="InterPro" id="IPR058660">
    <property type="entry name" value="WHD_DnaB"/>
</dbReference>
<evidence type="ECO:0000313" key="5">
    <source>
        <dbReference type="EMBL" id="SFG43751.1"/>
    </source>
</evidence>
<dbReference type="STRING" id="269670.SAMN02982927_01718"/>
<name>A0A1I2S169_9BACL</name>
<gene>
    <name evidence="5" type="ORF">SAMN02982927_01718</name>
</gene>